<proteinExistence type="inferred from homology"/>
<organism evidence="7 8">
    <name type="scientific">Robiginitalea myxolifaciens</name>
    <dbReference type="NCBI Taxonomy" id="400055"/>
    <lineage>
        <taxon>Bacteria</taxon>
        <taxon>Pseudomonadati</taxon>
        <taxon>Bacteroidota</taxon>
        <taxon>Flavobacteriia</taxon>
        <taxon>Flavobacteriales</taxon>
        <taxon>Flavobacteriaceae</taxon>
        <taxon>Robiginitalea</taxon>
    </lineage>
</organism>
<dbReference type="Gene3D" id="3.60.110.10">
    <property type="entry name" value="Carbon-nitrogen hydrolase"/>
    <property type="match status" value="1"/>
</dbReference>
<dbReference type="EC" id="3.5.1.3" evidence="3"/>
<dbReference type="Pfam" id="PF00795">
    <property type="entry name" value="CN_hydrolase"/>
    <property type="match status" value="1"/>
</dbReference>
<dbReference type="EMBL" id="FOYQ01000001">
    <property type="protein sequence ID" value="SFR37889.1"/>
    <property type="molecule type" value="Genomic_DNA"/>
</dbReference>
<protein>
    <recommendedName>
        <fullName evidence="5">Omega-amidase YafV</fullName>
        <ecNumber evidence="3">3.5.1.3</ecNumber>
    </recommendedName>
</protein>
<dbReference type="PANTHER" id="PTHR47799:SF1">
    <property type="entry name" value="OMEGA-AMIDASE YAFV"/>
    <property type="match status" value="1"/>
</dbReference>
<dbReference type="InterPro" id="IPR003010">
    <property type="entry name" value="C-N_Hydrolase"/>
</dbReference>
<evidence type="ECO:0000256" key="2">
    <source>
        <dbReference type="ARBA" id="ARBA00022801"/>
    </source>
</evidence>
<keyword evidence="2 7" id="KW-0378">Hydrolase</keyword>
<dbReference type="InterPro" id="IPR036526">
    <property type="entry name" value="C-N_Hydrolase_sf"/>
</dbReference>
<dbReference type="OrthoDB" id="9811121at2"/>
<evidence type="ECO:0000256" key="3">
    <source>
        <dbReference type="ARBA" id="ARBA00039118"/>
    </source>
</evidence>
<gene>
    <name evidence="7" type="ORF">SAMN04490243_1325</name>
</gene>
<feature type="domain" description="CN hydrolase" evidence="6">
    <location>
        <begin position="3"/>
        <end position="233"/>
    </location>
</feature>
<evidence type="ECO:0000256" key="5">
    <source>
        <dbReference type="ARBA" id="ARBA00072139"/>
    </source>
</evidence>
<dbReference type="FunFam" id="3.60.110.10:FF:000004">
    <property type="entry name" value="Carbon-nitrogen hydrolase"/>
    <property type="match status" value="1"/>
</dbReference>
<dbReference type="InterPro" id="IPR052737">
    <property type="entry name" value="Omega-amidase_YafV"/>
</dbReference>
<accession>A0A1I6G6S1</accession>
<dbReference type="NCBIfam" id="NF007757">
    <property type="entry name" value="PRK10438.1"/>
    <property type="match status" value="1"/>
</dbReference>
<dbReference type="STRING" id="400055.SAMN04490243_1325"/>
<evidence type="ECO:0000313" key="8">
    <source>
        <dbReference type="Proteomes" id="UP000199534"/>
    </source>
</evidence>
<sequence length="256" mass="29618">MKLHLALLQSDLVWESPDKNLENFDRMLAAVSEQTDLVVLPEMFSTGFTMNPERVERDAAARTLEWMRDRAASMNIALAGSLVWPLETGYANRFIFMCPDGQFHFYDKRHTFTLTGEHKAYKSGDQKVVWQYKGFRICPQICYDLRFPVFSRNTEDYDLLLYVANWPEPRVLAWDTLLRARAIENMAYVVGVNRLGNDQNGLTFIGHTSAYNALGEQLAYSEQQEVVSVSLDREKLLEIRQKLPFLNDRDSFTPGW</sequence>
<evidence type="ECO:0000259" key="6">
    <source>
        <dbReference type="PROSITE" id="PS50263"/>
    </source>
</evidence>
<dbReference type="Proteomes" id="UP000199534">
    <property type="component" value="Unassembled WGS sequence"/>
</dbReference>
<evidence type="ECO:0000256" key="1">
    <source>
        <dbReference type="ARBA" id="ARBA00010613"/>
    </source>
</evidence>
<dbReference type="SUPFAM" id="SSF56317">
    <property type="entry name" value="Carbon-nitrogen hydrolase"/>
    <property type="match status" value="1"/>
</dbReference>
<dbReference type="GO" id="GO:0050152">
    <property type="term" value="F:omega-amidase activity"/>
    <property type="evidence" value="ECO:0007669"/>
    <property type="project" value="UniProtKB-EC"/>
</dbReference>
<comment type="similarity">
    <text evidence="1">Belongs to the carbon-nitrogen hydrolase superfamily. NIT1/NIT2 family.</text>
</comment>
<comment type="catalytic activity">
    <reaction evidence="4">
        <text>a monoamide of a dicarboxylate + H2O = a dicarboxylate + NH4(+)</text>
        <dbReference type="Rhea" id="RHEA:11716"/>
        <dbReference type="ChEBI" id="CHEBI:15377"/>
        <dbReference type="ChEBI" id="CHEBI:28938"/>
        <dbReference type="ChEBI" id="CHEBI:28965"/>
        <dbReference type="ChEBI" id="CHEBI:77450"/>
        <dbReference type="EC" id="3.5.1.3"/>
    </reaction>
</comment>
<dbReference type="CDD" id="cd07575">
    <property type="entry name" value="Xc-1258_like"/>
    <property type="match status" value="1"/>
</dbReference>
<dbReference type="RefSeq" id="WP_092981651.1">
    <property type="nucleotide sequence ID" value="NZ_FOYQ01000001.1"/>
</dbReference>
<dbReference type="PROSITE" id="PS50263">
    <property type="entry name" value="CN_HYDROLASE"/>
    <property type="match status" value="1"/>
</dbReference>
<keyword evidence="8" id="KW-1185">Reference proteome</keyword>
<reference evidence="7 8" key="1">
    <citation type="submission" date="2016-10" db="EMBL/GenBank/DDBJ databases">
        <authorList>
            <person name="de Groot N.N."/>
        </authorList>
    </citation>
    <scope>NUCLEOTIDE SEQUENCE [LARGE SCALE GENOMIC DNA]</scope>
    <source>
        <strain evidence="7 8">DSM 21019</strain>
    </source>
</reference>
<evidence type="ECO:0000313" key="7">
    <source>
        <dbReference type="EMBL" id="SFR37889.1"/>
    </source>
</evidence>
<dbReference type="AlphaFoldDB" id="A0A1I6G6S1"/>
<dbReference type="GO" id="GO:0106008">
    <property type="term" value="F:2-oxoglutaramate amidase activity"/>
    <property type="evidence" value="ECO:0007669"/>
    <property type="project" value="TreeGrafter"/>
</dbReference>
<dbReference type="PANTHER" id="PTHR47799">
    <property type="entry name" value="OMEGA-AMIDASE YAFV"/>
    <property type="match status" value="1"/>
</dbReference>
<name>A0A1I6G6S1_9FLAO</name>
<evidence type="ECO:0000256" key="4">
    <source>
        <dbReference type="ARBA" id="ARBA00052904"/>
    </source>
</evidence>